<dbReference type="Pfam" id="PF00248">
    <property type="entry name" value="Aldo_ket_red"/>
    <property type="match status" value="1"/>
</dbReference>
<organism evidence="5 6">
    <name type="scientific">Globodera pallida</name>
    <name type="common">Potato cyst nematode worm</name>
    <name type="synonym">Heterodera pallida</name>
    <dbReference type="NCBI Taxonomy" id="36090"/>
    <lineage>
        <taxon>Eukaryota</taxon>
        <taxon>Metazoa</taxon>
        <taxon>Ecdysozoa</taxon>
        <taxon>Nematoda</taxon>
        <taxon>Chromadorea</taxon>
        <taxon>Rhabditida</taxon>
        <taxon>Tylenchina</taxon>
        <taxon>Tylenchomorpha</taxon>
        <taxon>Tylenchoidea</taxon>
        <taxon>Heteroderidae</taxon>
        <taxon>Heteroderinae</taxon>
        <taxon>Globodera</taxon>
    </lineage>
</organism>
<dbReference type="AlphaFoldDB" id="A0A183BLR7"/>
<evidence type="ECO:0000259" key="4">
    <source>
        <dbReference type="PROSITE" id="PS50144"/>
    </source>
</evidence>
<dbReference type="InterPro" id="IPR008974">
    <property type="entry name" value="TRAF-like"/>
</dbReference>
<evidence type="ECO:0000256" key="3">
    <source>
        <dbReference type="ARBA" id="ARBA00023002"/>
    </source>
</evidence>
<comment type="similarity">
    <text evidence="1">Belongs to the aldo/keto reductase family.</text>
</comment>
<reference evidence="5" key="1">
    <citation type="submission" date="2014-05" db="EMBL/GenBank/DDBJ databases">
        <title>The genome and life-stage specific transcriptomes of Globodera pallida elucidate key aspects of plant parasitism by a cyst nematode.</title>
        <authorList>
            <person name="Cotton J.A."/>
            <person name="Lilley C.J."/>
            <person name="Jones L.M."/>
            <person name="Kikuchi T."/>
            <person name="Reid A.J."/>
            <person name="Thorpe P."/>
            <person name="Tsai I.J."/>
            <person name="Beasley H."/>
            <person name="Blok V."/>
            <person name="Cock P.J.A."/>
            <person name="Van den Akker S.E."/>
            <person name="Holroyd N."/>
            <person name="Hunt M."/>
            <person name="Mantelin S."/>
            <person name="Naghra H."/>
            <person name="Pain A."/>
            <person name="Palomares-Rius J.E."/>
            <person name="Zarowiecki M."/>
            <person name="Berriman M."/>
            <person name="Jones J.T."/>
            <person name="Urwin P.E."/>
        </authorList>
    </citation>
    <scope>NUCLEOTIDE SEQUENCE [LARGE SCALE GENOMIC DNA]</scope>
    <source>
        <strain evidence="5">Lindley</strain>
    </source>
</reference>
<dbReference type="FunFam" id="3.20.20.100:FF:000006">
    <property type="entry name" value="Aldo-keto reductase family 1 member A1"/>
    <property type="match status" value="1"/>
</dbReference>
<dbReference type="SUPFAM" id="SSF49599">
    <property type="entry name" value="TRAF domain-like"/>
    <property type="match status" value="1"/>
</dbReference>
<name>A0A183BLR7_GLOPA</name>
<dbReference type="PROSITE" id="PS00798">
    <property type="entry name" value="ALDOKETO_REDUCTASE_1"/>
    <property type="match status" value="1"/>
</dbReference>
<dbReference type="Gene3D" id="2.60.210.10">
    <property type="entry name" value="Apoptosis, Tumor Necrosis Factor Receptor Associated Protein 2, Chain A"/>
    <property type="match status" value="1"/>
</dbReference>
<dbReference type="InterPro" id="IPR002083">
    <property type="entry name" value="MATH/TRAF_dom"/>
</dbReference>
<dbReference type="SMART" id="SM00061">
    <property type="entry name" value="MATH"/>
    <property type="match status" value="1"/>
</dbReference>
<reference evidence="6" key="2">
    <citation type="submission" date="2016-06" db="UniProtKB">
        <authorList>
            <consortium name="WormBaseParasite"/>
        </authorList>
    </citation>
    <scope>IDENTIFICATION</scope>
</reference>
<dbReference type="Proteomes" id="UP000050741">
    <property type="component" value="Unassembled WGS sequence"/>
</dbReference>
<dbReference type="SUPFAM" id="SSF51430">
    <property type="entry name" value="NAD(P)-linked oxidoreductase"/>
    <property type="match status" value="1"/>
</dbReference>
<evidence type="ECO:0000256" key="2">
    <source>
        <dbReference type="ARBA" id="ARBA00022857"/>
    </source>
</evidence>
<keyword evidence="2" id="KW-0521">NADP</keyword>
<dbReference type="PROSITE" id="PS50144">
    <property type="entry name" value="MATH"/>
    <property type="match status" value="1"/>
</dbReference>
<dbReference type="GO" id="GO:0016491">
    <property type="term" value="F:oxidoreductase activity"/>
    <property type="evidence" value="ECO:0007669"/>
    <property type="project" value="UniProtKB-KW"/>
</dbReference>
<dbReference type="Gene3D" id="3.20.20.100">
    <property type="entry name" value="NADP-dependent oxidoreductase domain"/>
    <property type="match status" value="1"/>
</dbReference>
<dbReference type="PROSITE" id="PS00063">
    <property type="entry name" value="ALDOKETO_REDUCTASE_3"/>
    <property type="match status" value="1"/>
</dbReference>
<dbReference type="PANTHER" id="PTHR11732">
    <property type="entry name" value="ALDO/KETO REDUCTASE"/>
    <property type="match status" value="1"/>
</dbReference>
<sequence length="529" mass="59973">MGKSVRRRTDEQCSARHSSKFVFRSFHKRIAKIIVPSGVLKLEQMMSVFLHLSHPDAALPKLYPLQFPTKRRTATKLHDDDPYKPSGKIMLKVEKVSEFAREDGSNRRFSEPVYIRGIPWKIGTYSQTVSAQQWLSFYLRCNAGNTDPNWSCAGSTTFKIVSHMEGRKDHTLEINHIFSFSSGGRVGWGFAQFMTFEKLMDPNNGWYDAKNDTAMLSVDVGFGTWMCKPPMVNQIIKSAIRNGYRHLDCAFIYQNQSEIGNALKEMVQAGEIKRDELFITSKVWNTFHSYDAALANVDTILEQLGLDYLDLCLIHWPIGYREGGELMPKDESGQKVFLSDVDFLETWRALENAVAMGKVRSIGVSNFNSAQIQRVIDSGSIKPCVLQTECHPFFQQKKLRTFCKNNSIHFVASCPLGSSADNMFRSAEYPKVFDHPTISNIATLLQKSNAQVVLRFLIQLNVGVVPRSSDSQRQRQNLDIFGFSLNDDQMAQMEALDTGKRIVYLPISAHSPHFPFGANCPDDRGQTEF</sequence>
<dbReference type="PRINTS" id="PR00069">
    <property type="entry name" value="ALDKETRDTASE"/>
</dbReference>
<evidence type="ECO:0000256" key="1">
    <source>
        <dbReference type="ARBA" id="ARBA00007905"/>
    </source>
</evidence>
<dbReference type="PROSITE" id="PS00062">
    <property type="entry name" value="ALDOKETO_REDUCTASE_2"/>
    <property type="match status" value="1"/>
</dbReference>
<dbReference type="WBParaSite" id="GPLIN_000155200">
    <property type="protein sequence ID" value="GPLIN_000155200"/>
    <property type="gene ID" value="GPLIN_000155200"/>
</dbReference>
<keyword evidence="3" id="KW-0560">Oxidoreductase</keyword>
<proteinExistence type="inferred from homology"/>
<evidence type="ECO:0000313" key="5">
    <source>
        <dbReference type="Proteomes" id="UP000050741"/>
    </source>
</evidence>
<dbReference type="CDD" id="cd19071">
    <property type="entry name" value="AKR_AKR1-5-like"/>
    <property type="match status" value="1"/>
</dbReference>
<dbReference type="Pfam" id="PF00917">
    <property type="entry name" value="MATH"/>
    <property type="match status" value="1"/>
</dbReference>
<feature type="domain" description="MATH" evidence="4">
    <location>
        <begin position="86"/>
        <end position="220"/>
    </location>
</feature>
<dbReference type="InterPro" id="IPR023210">
    <property type="entry name" value="NADP_OxRdtase_dom"/>
</dbReference>
<keyword evidence="5" id="KW-1185">Reference proteome</keyword>
<evidence type="ECO:0000313" key="6">
    <source>
        <dbReference type="WBParaSite" id="GPLIN_000155200"/>
    </source>
</evidence>
<dbReference type="InterPro" id="IPR036812">
    <property type="entry name" value="NAD(P)_OxRdtase_dom_sf"/>
</dbReference>
<dbReference type="InterPro" id="IPR018170">
    <property type="entry name" value="Aldo/ket_reductase_CS"/>
</dbReference>
<dbReference type="InterPro" id="IPR020471">
    <property type="entry name" value="AKR"/>
</dbReference>
<protein>
    <submittedName>
        <fullName evidence="6">MATH domain-containing protein</fullName>
    </submittedName>
</protein>
<accession>A0A183BLR7</accession>